<dbReference type="EMBL" id="LS398110">
    <property type="protein sequence ID" value="SPP92873.1"/>
    <property type="molecule type" value="Genomic_DNA"/>
</dbReference>
<dbReference type="KEGG" id="bvz:BRAD3257_1756"/>
<feature type="region of interest" description="Disordered" evidence="1">
    <location>
        <begin position="1"/>
        <end position="22"/>
    </location>
</feature>
<proteinExistence type="predicted"/>
<feature type="compositionally biased region" description="Basic and acidic residues" evidence="1">
    <location>
        <begin position="8"/>
        <end position="20"/>
    </location>
</feature>
<evidence type="ECO:0000313" key="2">
    <source>
        <dbReference type="EMBL" id="SPP92873.1"/>
    </source>
</evidence>
<organism evidence="2 3">
    <name type="scientific">Bradyrhizobium vignae</name>
    <dbReference type="NCBI Taxonomy" id="1549949"/>
    <lineage>
        <taxon>Bacteria</taxon>
        <taxon>Pseudomonadati</taxon>
        <taxon>Pseudomonadota</taxon>
        <taxon>Alphaproteobacteria</taxon>
        <taxon>Hyphomicrobiales</taxon>
        <taxon>Nitrobacteraceae</taxon>
        <taxon>Bradyrhizobium</taxon>
    </lineage>
</organism>
<protein>
    <submittedName>
        <fullName evidence="2">Uncharacterized protein</fullName>
    </submittedName>
</protein>
<dbReference type="AlphaFoldDB" id="A0A2U3PUP6"/>
<evidence type="ECO:0000313" key="3">
    <source>
        <dbReference type="Proteomes" id="UP000246085"/>
    </source>
</evidence>
<dbReference type="Proteomes" id="UP000246085">
    <property type="component" value="Chromosome BRAD3257"/>
</dbReference>
<evidence type="ECO:0000256" key="1">
    <source>
        <dbReference type="SAM" id="MobiDB-lite"/>
    </source>
</evidence>
<gene>
    <name evidence="2" type="ORF">BRAD3257_1756</name>
</gene>
<name>A0A2U3PUP6_9BRAD</name>
<sequence length="68" mass="7293">MARKQLKNRRESPSDPKDTAGKMADAVSYLCQVAAEEGFGGVLPDLFEARDKLQRIADADDPPAGGNC</sequence>
<reference evidence="2 3" key="1">
    <citation type="submission" date="2018-03" db="EMBL/GenBank/DDBJ databases">
        <authorList>
            <person name="Gully D."/>
        </authorList>
    </citation>
    <scope>NUCLEOTIDE SEQUENCE [LARGE SCALE GENOMIC DNA]</scope>
    <source>
        <strain evidence="2">ORS3257</strain>
    </source>
</reference>
<accession>A0A2U3PUP6</accession>